<comment type="caution">
    <text evidence="2">The sequence shown here is derived from an EMBL/GenBank/DDBJ whole genome shotgun (WGS) entry which is preliminary data.</text>
</comment>
<dbReference type="EMBL" id="QGNW01000324">
    <property type="protein sequence ID" value="RVW76672.1"/>
    <property type="molecule type" value="Genomic_DNA"/>
</dbReference>
<sequence length="216" mass="25042">MLRPRIQNKSHLLLPHRRDLVNDASCTSASPFSYAELEEKLKQIPPGLPTIMPSAQMFEMVETLVSGLRGMANQYDLFTDLLRTTDYIKAFAARHKDTEDHLRLRLVEAEASISTARGENEVLRADLADAKVREESMDARLHEAEDEMARLRGEVRQLRTEVSIEKKQREDLQLRLVAQKEELEREFAAKRDELEAEYQKQVDDTFIFGYRCCMKK</sequence>
<evidence type="ECO:0000313" key="3">
    <source>
        <dbReference type="Proteomes" id="UP000288805"/>
    </source>
</evidence>
<keyword evidence="1" id="KW-0175">Coiled coil</keyword>
<proteinExistence type="predicted"/>
<dbReference type="Proteomes" id="UP000288805">
    <property type="component" value="Unassembled WGS sequence"/>
</dbReference>
<feature type="coiled-coil region" evidence="1">
    <location>
        <begin position="106"/>
        <end position="200"/>
    </location>
</feature>
<name>A0A438GWU1_VITVI</name>
<protein>
    <submittedName>
        <fullName evidence="2">Uncharacterized protein</fullName>
    </submittedName>
</protein>
<gene>
    <name evidence="2" type="ORF">CK203_047546</name>
</gene>
<evidence type="ECO:0000256" key="1">
    <source>
        <dbReference type="SAM" id="Coils"/>
    </source>
</evidence>
<organism evidence="2 3">
    <name type="scientific">Vitis vinifera</name>
    <name type="common">Grape</name>
    <dbReference type="NCBI Taxonomy" id="29760"/>
    <lineage>
        <taxon>Eukaryota</taxon>
        <taxon>Viridiplantae</taxon>
        <taxon>Streptophyta</taxon>
        <taxon>Embryophyta</taxon>
        <taxon>Tracheophyta</taxon>
        <taxon>Spermatophyta</taxon>
        <taxon>Magnoliopsida</taxon>
        <taxon>eudicotyledons</taxon>
        <taxon>Gunneridae</taxon>
        <taxon>Pentapetalae</taxon>
        <taxon>rosids</taxon>
        <taxon>Vitales</taxon>
        <taxon>Vitaceae</taxon>
        <taxon>Viteae</taxon>
        <taxon>Vitis</taxon>
    </lineage>
</organism>
<dbReference type="AlphaFoldDB" id="A0A438GWU1"/>
<reference evidence="2 3" key="1">
    <citation type="journal article" date="2018" name="PLoS Genet.">
        <title>Population sequencing reveals clonal diversity and ancestral inbreeding in the grapevine cultivar Chardonnay.</title>
        <authorList>
            <person name="Roach M.J."/>
            <person name="Johnson D.L."/>
            <person name="Bohlmann J."/>
            <person name="van Vuuren H.J."/>
            <person name="Jones S.J."/>
            <person name="Pretorius I.S."/>
            <person name="Schmidt S.A."/>
            <person name="Borneman A.R."/>
        </authorList>
    </citation>
    <scope>NUCLEOTIDE SEQUENCE [LARGE SCALE GENOMIC DNA]</scope>
    <source>
        <strain evidence="3">cv. Chardonnay</strain>
        <tissue evidence="2">Leaf</tissue>
    </source>
</reference>
<accession>A0A438GWU1</accession>
<evidence type="ECO:0000313" key="2">
    <source>
        <dbReference type="EMBL" id="RVW76672.1"/>
    </source>
</evidence>